<name>L0HFB0_METFS</name>
<dbReference type="OrthoDB" id="372143at2157"/>
<dbReference type="InterPro" id="IPR013022">
    <property type="entry name" value="Xyl_isomerase-like_TIM-brl"/>
</dbReference>
<evidence type="ECO:0000313" key="2">
    <source>
        <dbReference type="EMBL" id="AGB02675.1"/>
    </source>
</evidence>
<dbReference type="STRING" id="593750.Metfor_1645"/>
<dbReference type="Pfam" id="PF01261">
    <property type="entry name" value="AP_endonuc_2"/>
    <property type="match status" value="1"/>
</dbReference>
<proteinExistence type="predicted"/>
<dbReference type="InterPro" id="IPR036237">
    <property type="entry name" value="Xyl_isomerase-like_sf"/>
</dbReference>
<reference evidence="2 3" key="2">
    <citation type="journal article" date="2014" name="Genome Announc.">
        <title>Complete Genome Sequence of Methanoregula formicica SMSPT, a Mesophilic Hydrogenotrophic Methanogen Isolated from a Methanogenic Upflow Anaerobic Sludge Blanket Reactor.</title>
        <authorList>
            <person name="Yamamoto K."/>
            <person name="Tamaki H."/>
            <person name="Cadillo-Quiroz H."/>
            <person name="Imachi H."/>
            <person name="Kyrpides N."/>
            <person name="Woyke T."/>
            <person name="Goodwin L."/>
            <person name="Zinder S.H."/>
            <person name="Kamagata Y."/>
            <person name="Liu W.T."/>
        </authorList>
    </citation>
    <scope>NUCLEOTIDE SEQUENCE [LARGE SCALE GENOMIC DNA]</scope>
    <source>
        <strain evidence="3">DSM 22288 / NBRC 105244 / SMSP</strain>
    </source>
</reference>
<dbReference type="AlphaFoldDB" id="L0HFB0"/>
<keyword evidence="2" id="KW-0413">Isomerase</keyword>
<feature type="domain" description="Xylose isomerase-like TIM barrel" evidence="1">
    <location>
        <begin position="50"/>
        <end position="231"/>
    </location>
</feature>
<reference evidence="3" key="1">
    <citation type="submission" date="2011-12" db="EMBL/GenBank/DDBJ databases">
        <title>Complete sequence of Methanoregula formicicum SMSP.</title>
        <authorList>
            <person name="Lucas S."/>
            <person name="Han J."/>
            <person name="Lapidus A."/>
            <person name="Cheng J.-F."/>
            <person name="Goodwin L."/>
            <person name="Pitluck S."/>
            <person name="Peters L."/>
            <person name="Ovchinnikova G."/>
            <person name="Teshima H."/>
            <person name="Detter J.C."/>
            <person name="Han C."/>
            <person name="Tapia R."/>
            <person name="Land M."/>
            <person name="Hauser L."/>
            <person name="Kyrpides N."/>
            <person name="Ivanova N."/>
            <person name="Pagani I."/>
            <person name="Imachi H."/>
            <person name="Tamaki H."/>
            <person name="Sekiguchi Y."/>
            <person name="Kamagata Y."/>
            <person name="Cadillo-Quiroz H."/>
            <person name="Zinder S."/>
            <person name="Liu W.-T."/>
            <person name="Woyke T."/>
        </authorList>
    </citation>
    <scope>NUCLEOTIDE SEQUENCE [LARGE SCALE GENOMIC DNA]</scope>
    <source>
        <strain evidence="3">DSM 22288 / NBRC 105244 / SMSP</strain>
    </source>
</reference>
<evidence type="ECO:0000313" key="3">
    <source>
        <dbReference type="Proteomes" id="UP000010824"/>
    </source>
</evidence>
<accession>L0HFB0</accession>
<dbReference type="HOGENOM" id="CLU_050006_7_2_2"/>
<dbReference type="Gene3D" id="3.20.20.150">
    <property type="entry name" value="Divalent-metal-dependent TIM barrel enzymes"/>
    <property type="match status" value="1"/>
</dbReference>
<evidence type="ECO:0000259" key="1">
    <source>
        <dbReference type="Pfam" id="PF01261"/>
    </source>
</evidence>
<dbReference type="eggNOG" id="arCOG01895">
    <property type="taxonomic scope" value="Archaea"/>
</dbReference>
<dbReference type="Proteomes" id="UP000010824">
    <property type="component" value="Chromosome"/>
</dbReference>
<gene>
    <name evidence="2" type="ordered locus">Metfor_1645</name>
</gene>
<dbReference type="RefSeq" id="WP_015285638.1">
    <property type="nucleotide sequence ID" value="NC_019943.1"/>
</dbReference>
<keyword evidence="3" id="KW-1185">Reference proteome</keyword>
<dbReference type="InParanoid" id="L0HFB0"/>
<dbReference type="SUPFAM" id="SSF51658">
    <property type="entry name" value="Xylose isomerase-like"/>
    <property type="match status" value="1"/>
</dbReference>
<dbReference type="KEGG" id="mfo:Metfor_1645"/>
<sequence>MFGVSTFCLHQFPLENALEQISEFTDRIEVMDEGLHYLHSAEPLLSYDHRFSIHTPCRGTNIASLLEPIRRASIEVMAQCMKIAAEVNAGIVVHPGYFAWAEERDKACRQLERSIDDLTVLSREFSVPFFIENMGNWEYFLLKVPDELPLIGNSLFALDVGHAHQMHCLDGFLEYPAAHYHLHDNAGDADSHRAVGDGTIDFSVVMNAVKKSGIEPIIEVEKFEDVQKSIDRLNAL</sequence>
<dbReference type="EMBL" id="CP003167">
    <property type="protein sequence ID" value="AGB02675.1"/>
    <property type="molecule type" value="Genomic_DNA"/>
</dbReference>
<protein>
    <submittedName>
        <fullName evidence="2">Sugar phosphate isomerase/epimerase</fullName>
    </submittedName>
</protein>
<dbReference type="GO" id="GO:0016853">
    <property type="term" value="F:isomerase activity"/>
    <property type="evidence" value="ECO:0007669"/>
    <property type="project" value="UniProtKB-KW"/>
</dbReference>
<dbReference type="GeneID" id="14308034"/>
<organism evidence="2 3">
    <name type="scientific">Methanoregula formicica (strain DSM 22288 / NBRC 105244 / SMSP)</name>
    <dbReference type="NCBI Taxonomy" id="593750"/>
    <lineage>
        <taxon>Archaea</taxon>
        <taxon>Methanobacteriati</taxon>
        <taxon>Methanobacteriota</taxon>
        <taxon>Stenosarchaea group</taxon>
        <taxon>Methanomicrobia</taxon>
        <taxon>Methanomicrobiales</taxon>
        <taxon>Methanoregulaceae</taxon>
        <taxon>Methanoregula</taxon>
    </lineage>
</organism>